<dbReference type="EMBL" id="JBCEZU010000111">
    <property type="protein sequence ID" value="KAK9528474.1"/>
    <property type="molecule type" value="Genomic_DNA"/>
</dbReference>
<sequence>MFTLNPPSARPHTLMHIFHHGHSSESEETSLISGPPDRPVCAERGGRRSNDTVPSALIAGILKRSGWLGLTTGPAFSGLSLPRR</sequence>
<evidence type="ECO:0000313" key="2">
    <source>
        <dbReference type="Proteomes" id="UP001488805"/>
    </source>
</evidence>
<evidence type="ECO:0000313" key="1">
    <source>
        <dbReference type="EMBL" id="KAK9528474.1"/>
    </source>
</evidence>
<dbReference type="Proteomes" id="UP001488805">
    <property type="component" value="Unassembled WGS sequence"/>
</dbReference>
<keyword evidence="2" id="KW-1185">Reference proteome</keyword>
<protein>
    <submittedName>
        <fullName evidence="1">Uncharacterized protein</fullName>
    </submittedName>
</protein>
<accession>A0AAW1F487</accession>
<dbReference type="AlphaFoldDB" id="A0AAW1F487"/>
<organism evidence="1 2">
    <name type="scientific">Zoarces viviparus</name>
    <name type="common">Viviparous eelpout</name>
    <name type="synonym">Blennius viviparus</name>
    <dbReference type="NCBI Taxonomy" id="48416"/>
    <lineage>
        <taxon>Eukaryota</taxon>
        <taxon>Metazoa</taxon>
        <taxon>Chordata</taxon>
        <taxon>Craniata</taxon>
        <taxon>Vertebrata</taxon>
        <taxon>Euteleostomi</taxon>
        <taxon>Actinopterygii</taxon>
        <taxon>Neopterygii</taxon>
        <taxon>Teleostei</taxon>
        <taxon>Neoteleostei</taxon>
        <taxon>Acanthomorphata</taxon>
        <taxon>Eupercaria</taxon>
        <taxon>Perciformes</taxon>
        <taxon>Cottioidei</taxon>
        <taxon>Zoarcales</taxon>
        <taxon>Zoarcidae</taxon>
        <taxon>Zoarcinae</taxon>
        <taxon>Zoarces</taxon>
    </lineage>
</organism>
<proteinExistence type="predicted"/>
<reference evidence="1 2" key="1">
    <citation type="journal article" date="2024" name="Genome Biol. Evol.">
        <title>Chromosome-level genome assembly of the viviparous eelpout Zoarces viviparus.</title>
        <authorList>
            <person name="Fuhrmann N."/>
            <person name="Brasseur M.V."/>
            <person name="Bakowski C.E."/>
            <person name="Podsiadlowski L."/>
            <person name="Prost S."/>
            <person name="Krehenwinkel H."/>
            <person name="Mayer C."/>
        </authorList>
    </citation>
    <scope>NUCLEOTIDE SEQUENCE [LARGE SCALE GENOMIC DNA]</scope>
    <source>
        <strain evidence="1">NO-MEL_2022_Ind0_liver</strain>
    </source>
</reference>
<comment type="caution">
    <text evidence="1">The sequence shown here is derived from an EMBL/GenBank/DDBJ whole genome shotgun (WGS) entry which is preliminary data.</text>
</comment>
<name>A0AAW1F487_ZOAVI</name>
<gene>
    <name evidence="1" type="ORF">VZT92_012630</name>
</gene>